<dbReference type="PANTHER" id="PTHR31829">
    <property type="entry name" value="PYRIDOXAL 5'-PHOSPHATE SYNTHASE SUBUNIT SNZ1-RELATED"/>
    <property type="match status" value="1"/>
</dbReference>
<evidence type="ECO:0000256" key="1">
    <source>
        <dbReference type="ARBA" id="ARBA00007281"/>
    </source>
</evidence>
<dbReference type="EMBL" id="VIEB01001498">
    <property type="protein sequence ID" value="TQD71737.1"/>
    <property type="molecule type" value="Genomic_DNA"/>
</dbReference>
<feature type="domain" description="PdxS/SNZ N-terminal" evidence="4">
    <location>
        <begin position="2"/>
        <end position="44"/>
    </location>
</feature>
<evidence type="ECO:0000313" key="5">
    <source>
        <dbReference type="EMBL" id="TQD71737.1"/>
    </source>
</evidence>
<dbReference type="GO" id="GO:0008615">
    <property type="term" value="P:pyridoxine biosynthetic process"/>
    <property type="evidence" value="ECO:0007669"/>
    <property type="project" value="TreeGrafter"/>
</dbReference>
<dbReference type="STRING" id="106549.A0A540KBW4"/>
<protein>
    <recommendedName>
        <fullName evidence="4">PdxS/SNZ N-terminal domain-containing protein</fullName>
    </recommendedName>
</protein>
<reference evidence="5 6" key="1">
    <citation type="journal article" date="2019" name="G3 (Bethesda)">
        <title>Sequencing of a Wild Apple (Malus baccata) Genome Unravels the Differences Between Cultivated and Wild Apple Species Regarding Disease Resistance and Cold Tolerance.</title>
        <authorList>
            <person name="Chen X."/>
        </authorList>
    </citation>
    <scope>NUCLEOTIDE SEQUENCE [LARGE SCALE GENOMIC DNA]</scope>
    <source>
        <strain evidence="6">cv. Shandingzi</strain>
        <tissue evidence="5">Leaves</tissue>
    </source>
</reference>
<dbReference type="AlphaFoldDB" id="A0A540KBW4"/>
<dbReference type="InterPro" id="IPR033755">
    <property type="entry name" value="PdxS/SNZ_N"/>
</dbReference>
<dbReference type="PANTHER" id="PTHR31829:SF2">
    <property type="entry name" value="PYRIDOXAL 5'-PHOSPHATE SYNTHASE-LIKE SUBUNIT PDX1.2"/>
    <property type="match status" value="1"/>
</dbReference>
<evidence type="ECO:0000259" key="4">
    <source>
        <dbReference type="Pfam" id="PF01680"/>
    </source>
</evidence>
<comment type="similarity">
    <text evidence="1 3">Belongs to the PdxS/SNZ family.</text>
</comment>
<dbReference type="GO" id="GO:0016843">
    <property type="term" value="F:amine-lyase activity"/>
    <property type="evidence" value="ECO:0007669"/>
    <property type="project" value="TreeGrafter"/>
</dbReference>
<organism evidence="5 6">
    <name type="scientific">Malus baccata</name>
    <name type="common">Siberian crab apple</name>
    <name type="synonym">Pyrus baccata</name>
    <dbReference type="NCBI Taxonomy" id="106549"/>
    <lineage>
        <taxon>Eukaryota</taxon>
        <taxon>Viridiplantae</taxon>
        <taxon>Streptophyta</taxon>
        <taxon>Embryophyta</taxon>
        <taxon>Tracheophyta</taxon>
        <taxon>Spermatophyta</taxon>
        <taxon>Magnoliopsida</taxon>
        <taxon>eudicotyledons</taxon>
        <taxon>Gunneridae</taxon>
        <taxon>Pentapetalae</taxon>
        <taxon>rosids</taxon>
        <taxon>fabids</taxon>
        <taxon>Rosales</taxon>
        <taxon>Rosaceae</taxon>
        <taxon>Amygdaloideae</taxon>
        <taxon>Maleae</taxon>
        <taxon>Malus</taxon>
    </lineage>
</organism>
<dbReference type="Gene3D" id="3.20.20.70">
    <property type="entry name" value="Aldolase class I"/>
    <property type="match status" value="1"/>
</dbReference>
<gene>
    <name evidence="5" type="ORF">C1H46_042730</name>
</gene>
<keyword evidence="2" id="KW-0663">Pyridoxal phosphate</keyword>
<dbReference type="PROSITE" id="PS51129">
    <property type="entry name" value="PDXS_SNZ_2"/>
    <property type="match status" value="1"/>
</dbReference>
<evidence type="ECO:0000256" key="2">
    <source>
        <dbReference type="ARBA" id="ARBA00022898"/>
    </source>
</evidence>
<dbReference type="InterPro" id="IPR001852">
    <property type="entry name" value="PdxS/SNZ"/>
</dbReference>
<dbReference type="InterPro" id="IPR011060">
    <property type="entry name" value="RibuloseP-bd_barrel"/>
</dbReference>
<accession>A0A540KBW4</accession>
<dbReference type="GO" id="GO:0006520">
    <property type="term" value="P:amino acid metabolic process"/>
    <property type="evidence" value="ECO:0007669"/>
    <property type="project" value="TreeGrafter"/>
</dbReference>
<dbReference type="Pfam" id="PF01680">
    <property type="entry name" value="SOR_SNZ"/>
    <property type="match status" value="1"/>
</dbReference>
<proteinExistence type="inferred from homology"/>
<evidence type="ECO:0000313" key="6">
    <source>
        <dbReference type="Proteomes" id="UP000315295"/>
    </source>
</evidence>
<keyword evidence="6" id="KW-1185">Reference proteome</keyword>
<comment type="caution">
    <text evidence="5">The sequence shown here is derived from an EMBL/GenBank/DDBJ whole genome shotgun (WGS) entry which is preliminary data.</text>
</comment>
<dbReference type="SUPFAM" id="SSF51366">
    <property type="entry name" value="Ribulose-phoshate binding barrel"/>
    <property type="match status" value="1"/>
</dbReference>
<sequence>MGQIRLLNNMDDDEVFAFSKTIQAPYDLVAQSKQMGRLPVVLFATGGIVMPADATLTIQFGL</sequence>
<evidence type="ECO:0000256" key="3">
    <source>
        <dbReference type="PROSITE-ProRule" id="PRU00481"/>
    </source>
</evidence>
<dbReference type="Proteomes" id="UP000315295">
    <property type="component" value="Unassembled WGS sequence"/>
</dbReference>
<name>A0A540KBW4_MALBA</name>
<dbReference type="GO" id="GO:0042823">
    <property type="term" value="P:pyridoxal phosphate biosynthetic process"/>
    <property type="evidence" value="ECO:0007669"/>
    <property type="project" value="InterPro"/>
</dbReference>
<dbReference type="InterPro" id="IPR013785">
    <property type="entry name" value="Aldolase_TIM"/>
</dbReference>